<dbReference type="PRINTS" id="PR00625">
    <property type="entry name" value="JDOMAIN"/>
</dbReference>
<dbReference type="CDD" id="cd06257">
    <property type="entry name" value="DnaJ"/>
    <property type="match status" value="1"/>
</dbReference>
<evidence type="ECO:0000256" key="5">
    <source>
        <dbReference type="PROSITE-ProRule" id="PRU00546"/>
    </source>
</evidence>
<dbReference type="GO" id="GO:0008270">
    <property type="term" value="F:zinc ion binding"/>
    <property type="evidence" value="ECO:0007669"/>
    <property type="project" value="UniProtKB-KW"/>
</dbReference>
<dbReference type="AlphaFoldDB" id="D3BLH2"/>
<dbReference type="OMA" id="KWHEDGD"/>
<dbReference type="CDD" id="cd10719">
    <property type="entry name" value="DnaJ_zf"/>
    <property type="match status" value="1"/>
</dbReference>
<evidence type="ECO:0000256" key="2">
    <source>
        <dbReference type="ARBA" id="ARBA00022737"/>
    </source>
</evidence>
<dbReference type="SMART" id="SM00271">
    <property type="entry name" value="DnaJ"/>
    <property type="match status" value="1"/>
</dbReference>
<keyword evidence="6" id="KW-0812">Transmembrane</keyword>
<dbReference type="InterPro" id="IPR036869">
    <property type="entry name" value="J_dom_sf"/>
</dbReference>
<evidence type="ECO:0000313" key="9">
    <source>
        <dbReference type="EMBL" id="EFA77749.1"/>
    </source>
</evidence>
<feature type="domain" description="J" evidence="7">
    <location>
        <begin position="25"/>
        <end position="89"/>
    </location>
</feature>
<dbReference type="InterPro" id="IPR044713">
    <property type="entry name" value="DNJA1/2-like"/>
</dbReference>
<proteinExistence type="inferred from homology"/>
<keyword evidence="1 5" id="KW-0479">Metal-binding</keyword>
<keyword evidence="4 5" id="KW-0862">Zinc</keyword>
<dbReference type="Pfam" id="PF00226">
    <property type="entry name" value="DnaJ"/>
    <property type="match status" value="1"/>
</dbReference>
<feature type="zinc finger region" description="CR-type" evidence="5">
    <location>
        <begin position="149"/>
        <end position="232"/>
    </location>
</feature>
<dbReference type="FunFam" id="2.60.260.20:FF:000013">
    <property type="entry name" value="DnaJ subfamily B member 11"/>
    <property type="match status" value="1"/>
</dbReference>
<evidence type="ECO:0000259" key="8">
    <source>
        <dbReference type="PROSITE" id="PS51188"/>
    </source>
</evidence>
<dbReference type="InterPro" id="IPR036410">
    <property type="entry name" value="HSP_DnaJ_Cys-rich_dom_sf"/>
</dbReference>
<gene>
    <name evidence="9" type="ORF">PPL_09406</name>
</gene>
<dbReference type="PROSITE" id="PS50076">
    <property type="entry name" value="DNAJ_2"/>
    <property type="match status" value="1"/>
</dbReference>
<sequence>MYNNRILYTIFFISLLVIVAIGGADYYQILGVGRDSTPTEIKRAYRKLSLKYHPDKNQDKDAQAKYLQVNEAYDCLSDADKRRTYDQYGEEGLKRQQNGNGGHGGGGWDIFGDLFGFGGRQQGGGQQMQQRGADIELELEASLKDLYLGRTTRVTHKKQVLCHKCRGTGAKNADDVTTCSGCKGSGIKTKIQQLGPGFVQQMQTTCDECGGKGKKTTSKCPHCQGKKVETGEETYTVEIERGMSEGQTIKLEGMGEEAPDTTPGDVIFRIVQIPHKDFSRSGDNLHYKMSISLLEALTGFDKEIEHLDKHKVRVQRKEVTRPGFILQIPNEGMPHHDFASQTGNLFIEFTVIFPTTITEEQKSDR</sequence>
<evidence type="ECO:0000256" key="1">
    <source>
        <dbReference type="ARBA" id="ARBA00022723"/>
    </source>
</evidence>
<evidence type="ECO:0000313" key="10">
    <source>
        <dbReference type="Proteomes" id="UP000001396"/>
    </source>
</evidence>
<dbReference type="SUPFAM" id="SSF46565">
    <property type="entry name" value="Chaperone J-domain"/>
    <property type="match status" value="1"/>
</dbReference>
<dbReference type="PANTHER" id="PTHR43888">
    <property type="entry name" value="DNAJ-LIKE-2, ISOFORM A-RELATED"/>
    <property type="match status" value="1"/>
</dbReference>
<dbReference type="GO" id="GO:0009408">
    <property type="term" value="P:response to heat"/>
    <property type="evidence" value="ECO:0007669"/>
    <property type="project" value="InterPro"/>
</dbReference>
<comment type="caution">
    <text evidence="9">The sequence shown here is derived from an EMBL/GenBank/DDBJ whole genome shotgun (WGS) entry which is preliminary data.</text>
</comment>
<evidence type="ECO:0000256" key="6">
    <source>
        <dbReference type="SAM" id="Phobius"/>
    </source>
</evidence>
<dbReference type="Pfam" id="PF01556">
    <property type="entry name" value="DnaJ_C"/>
    <property type="match status" value="1"/>
</dbReference>
<dbReference type="SUPFAM" id="SSF49493">
    <property type="entry name" value="HSP40/DnaJ peptide-binding domain"/>
    <property type="match status" value="2"/>
</dbReference>
<organism evidence="9 10">
    <name type="scientific">Heterostelium pallidum (strain ATCC 26659 / Pp 5 / PN500)</name>
    <name type="common">Cellular slime mold</name>
    <name type="synonym">Polysphondylium pallidum</name>
    <dbReference type="NCBI Taxonomy" id="670386"/>
    <lineage>
        <taxon>Eukaryota</taxon>
        <taxon>Amoebozoa</taxon>
        <taxon>Evosea</taxon>
        <taxon>Eumycetozoa</taxon>
        <taxon>Dictyostelia</taxon>
        <taxon>Acytosteliales</taxon>
        <taxon>Acytosteliaceae</taxon>
        <taxon>Heterostelium</taxon>
    </lineage>
</organism>
<dbReference type="Pfam" id="PF00684">
    <property type="entry name" value="DnaJ_CXXCXGXG"/>
    <property type="match status" value="1"/>
</dbReference>
<dbReference type="CDD" id="cd10747">
    <property type="entry name" value="DnaJ_C"/>
    <property type="match status" value="1"/>
</dbReference>
<accession>D3BLH2</accession>
<dbReference type="SUPFAM" id="SSF57938">
    <property type="entry name" value="DnaJ/Hsp40 cysteine-rich domain"/>
    <property type="match status" value="1"/>
</dbReference>
<dbReference type="GO" id="GO:0005524">
    <property type="term" value="F:ATP binding"/>
    <property type="evidence" value="ECO:0007669"/>
    <property type="project" value="InterPro"/>
</dbReference>
<dbReference type="Gene3D" id="2.60.260.20">
    <property type="entry name" value="Urease metallochaperone UreE, N-terminal domain"/>
    <property type="match status" value="2"/>
</dbReference>
<dbReference type="Gene3D" id="2.10.230.10">
    <property type="entry name" value="Heat shock protein DnaJ, cysteine-rich domain"/>
    <property type="match status" value="1"/>
</dbReference>
<reference evidence="9 10" key="1">
    <citation type="journal article" date="2011" name="Genome Res.">
        <title>Phylogeny-wide analysis of social amoeba genomes highlights ancient origins for complex intercellular communication.</title>
        <authorList>
            <person name="Heidel A.J."/>
            <person name="Lawal H.M."/>
            <person name="Felder M."/>
            <person name="Schilde C."/>
            <person name="Helps N.R."/>
            <person name="Tunggal B."/>
            <person name="Rivero F."/>
            <person name="John U."/>
            <person name="Schleicher M."/>
            <person name="Eichinger L."/>
            <person name="Platzer M."/>
            <person name="Noegel A.A."/>
            <person name="Schaap P."/>
            <person name="Gloeckner G."/>
        </authorList>
    </citation>
    <scope>NUCLEOTIDE SEQUENCE [LARGE SCALE GENOMIC DNA]</scope>
    <source>
        <strain evidence="10">ATCC 26659 / Pp 5 / PN500</strain>
    </source>
</reference>
<keyword evidence="10" id="KW-1185">Reference proteome</keyword>
<feature type="domain" description="CR-type" evidence="8">
    <location>
        <begin position="149"/>
        <end position="232"/>
    </location>
</feature>
<evidence type="ECO:0000259" key="7">
    <source>
        <dbReference type="PROSITE" id="PS50076"/>
    </source>
</evidence>
<dbReference type="RefSeq" id="XP_020429877.1">
    <property type="nucleotide sequence ID" value="XM_020580201.1"/>
</dbReference>
<dbReference type="Gene3D" id="1.10.287.110">
    <property type="entry name" value="DnaJ domain"/>
    <property type="match status" value="1"/>
</dbReference>
<evidence type="ECO:0000256" key="4">
    <source>
        <dbReference type="ARBA" id="ARBA00022833"/>
    </source>
</evidence>
<name>D3BLH2_HETP5</name>
<dbReference type="InterPro" id="IPR002939">
    <property type="entry name" value="DnaJ_C"/>
</dbReference>
<keyword evidence="9" id="KW-0346">Stress response</keyword>
<dbReference type="GO" id="GO:0030544">
    <property type="term" value="F:Hsp70 protein binding"/>
    <property type="evidence" value="ECO:0007669"/>
    <property type="project" value="InterPro"/>
</dbReference>
<dbReference type="GeneID" id="31364881"/>
<dbReference type="InParanoid" id="D3BLH2"/>
<dbReference type="FunFam" id="2.10.230.10:FF:000001">
    <property type="entry name" value="DnaJ subfamily A member 2"/>
    <property type="match status" value="1"/>
</dbReference>
<dbReference type="InterPro" id="IPR001623">
    <property type="entry name" value="DnaJ_domain"/>
</dbReference>
<keyword evidence="6" id="KW-1133">Transmembrane helix</keyword>
<dbReference type="GO" id="GO:0006457">
    <property type="term" value="P:protein folding"/>
    <property type="evidence" value="ECO:0007669"/>
    <property type="project" value="InterPro"/>
</dbReference>
<dbReference type="PROSITE" id="PS51188">
    <property type="entry name" value="ZF_CR"/>
    <property type="match status" value="1"/>
</dbReference>
<dbReference type="InterPro" id="IPR001305">
    <property type="entry name" value="HSP_DnaJ_Cys-rich_dom"/>
</dbReference>
<dbReference type="GO" id="GO:0051082">
    <property type="term" value="F:unfolded protein binding"/>
    <property type="evidence" value="ECO:0007669"/>
    <property type="project" value="InterPro"/>
</dbReference>
<keyword evidence="3 5" id="KW-0863">Zinc-finger</keyword>
<dbReference type="EMBL" id="ADBJ01000040">
    <property type="protein sequence ID" value="EFA77749.1"/>
    <property type="molecule type" value="Genomic_DNA"/>
</dbReference>
<dbReference type="InterPro" id="IPR008971">
    <property type="entry name" value="HSP40/DnaJ_pept-bd"/>
</dbReference>
<dbReference type="HAMAP" id="MF_01152">
    <property type="entry name" value="DnaJ"/>
    <property type="match status" value="1"/>
</dbReference>
<protein>
    <submittedName>
        <fullName evidence="9">Heat shock protein DnaJ family protein</fullName>
    </submittedName>
</protein>
<dbReference type="InterPro" id="IPR012724">
    <property type="entry name" value="DnaJ"/>
</dbReference>
<dbReference type="Proteomes" id="UP000001396">
    <property type="component" value="Unassembled WGS sequence"/>
</dbReference>
<dbReference type="STRING" id="670386.D3BLH2"/>
<evidence type="ECO:0000256" key="3">
    <source>
        <dbReference type="ARBA" id="ARBA00022771"/>
    </source>
</evidence>
<keyword evidence="6" id="KW-0472">Membrane</keyword>
<keyword evidence="2" id="KW-0677">Repeat</keyword>
<feature type="transmembrane region" description="Helical" evidence="6">
    <location>
        <begin position="6"/>
        <end position="27"/>
    </location>
</feature>